<reference evidence="5 6" key="1">
    <citation type="journal article" date="2017" name="Nat. Commun.">
        <title>Genome assembly with in vitro proximity ligation data and whole-genome triplication in lettuce.</title>
        <authorList>
            <person name="Reyes-Chin-Wo S."/>
            <person name="Wang Z."/>
            <person name="Yang X."/>
            <person name="Kozik A."/>
            <person name="Arikit S."/>
            <person name="Song C."/>
            <person name="Xia L."/>
            <person name="Froenicke L."/>
            <person name="Lavelle D.O."/>
            <person name="Truco M.J."/>
            <person name="Xia R."/>
            <person name="Zhu S."/>
            <person name="Xu C."/>
            <person name="Xu H."/>
            <person name="Xu X."/>
            <person name="Cox K."/>
            <person name="Korf I."/>
            <person name="Meyers B.C."/>
            <person name="Michelmore R.W."/>
        </authorList>
    </citation>
    <scope>NUCLEOTIDE SEQUENCE [LARGE SCALE GENOMIC DNA]</scope>
    <source>
        <strain evidence="6">cv. Salinas</strain>
        <tissue evidence="5">Seedlings</tissue>
    </source>
</reference>
<dbReference type="InterPro" id="IPR050097">
    <property type="entry name" value="Ferredoxin-NADP_redctase_2"/>
</dbReference>
<dbReference type="AlphaFoldDB" id="A0A9R1UMG6"/>
<dbReference type="GO" id="GO:0097237">
    <property type="term" value="P:cellular response to toxic substance"/>
    <property type="evidence" value="ECO:0007669"/>
    <property type="project" value="UniProtKB-ARBA"/>
</dbReference>
<sequence>MATTAQVANIVRIGIIIDVEKSSLGSRPASTRSNPSTTANIIFFGLNSQGTSTLWYDSVAAIGGRFTYYNPYHPPPSLSLTVKGRAVPIIFWVQGERKNGPFKYTNIIKRCPGGQLMNTTEVENFPGFPEGITSLDLKDRMRSQAEHWGEELFQEDVEFVDLNTSPFLGKLGFVVEIWIAAWIVISLSKLIFLPYVWVTRNST</sequence>
<evidence type="ECO:0000313" key="5">
    <source>
        <dbReference type="EMBL" id="KAJ0189491.1"/>
    </source>
</evidence>
<comment type="similarity">
    <text evidence="1">Belongs to the class-II pyridine nucleotide-disulfide oxidoreductase family.</text>
</comment>
<dbReference type="Gene3D" id="3.50.50.60">
    <property type="entry name" value="FAD/NAD(P)-binding domain"/>
    <property type="match status" value="1"/>
</dbReference>
<keyword evidence="4" id="KW-1133">Transmembrane helix</keyword>
<organism evidence="5 6">
    <name type="scientific">Lactuca sativa</name>
    <name type="common">Garden lettuce</name>
    <dbReference type="NCBI Taxonomy" id="4236"/>
    <lineage>
        <taxon>Eukaryota</taxon>
        <taxon>Viridiplantae</taxon>
        <taxon>Streptophyta</taxon>
        <taxon>Embryophyta</taxon>
        <taxon>Tracheophyta</taxon>
        <taxon>Spermatophyta</taxon>
        <taxon>Magnoliopsida</taxon>
        <taxon>eudicotyledons</taxon>
        <taxon>Gunneridae</taxon>
        <taxon>Pentapetalae</taxon>
        <taxon>asterids</taxon>
        <taxon>campanulids</taxon>
        <taxon>Asterales</taxon>
        <taxon>Asteraceae</taxon>
        <taxon>Cichorioideae</taxon>
        <taxon>Cichorieae</taxon>
        <taxon>Lactucinae</taxon>
        <taxon>Lactuca</taxon>
    </lineage>
</organism>
<dbReference type="InterPro" id="IPR036188">
    <property type="entry name" value="FAD/NAD-bd_sf"/>
</dbReference>
<dbReference type="Proteomes" id="UP000235145">
    <property type="component" value="Unassembled WGS sequence"/>
</dbReference>
<gene>
    <name evidence="5" type="ORF">LSAT_V11C800421260</name>
</gene>
<evidence type="ECO:0000256" key="4">
    <source>
        <dbReference type="SAM" id="Phobius"/>
    </source>
</evidence>
<evidence type="ECO:0000256" key="2">
    <source>
        <dbReference type="ARBA" id="ARBA00022630"/>
    </source>
</evidence>
<evidence type="ECO:0000313" key="6">
    <source>
        <dbReference type="Proteomes" id="UP000235145"/>
    </source>
</evidence>
<keyword evidence="6" id="KW-1185">Reference proteome</keyword>
<evidence type="ECO:0000256" key="1">
    <source>
        <dbReference type="ARBA" id="ARBA00009333"/>
    </source>
</evidence>
<dbReference type="EMBL" id="NBSK02000008">
    <property type="protein sequence ID" value="KAJ0189491.1"/>
    <property type="molecule type" value="Genomic_DNA"/>
</dbReference>
<name>A0A9R1UMG6_LACSA</name>
<accession>A0A9R1UMG6</accession>
<keyword evidence="4" id="KW-0812">Transmembrane</keyword>
<keyword evidence="4" id="KW-0472">Membrane</keyword>
<protein>
    <submittedName>
        <fullName evidence="5">Uncharacterized protein</fullName>
    </submittedName>
</protein>
<keyword evidence="3" id="KW-0560">Oxidoreductase</keyword>
<keyword evidence="2" id="KW-0285">Flavoprotein</keyword>
<dbReference type="GO" id="GO:0016491">
    <property type="term" value="F:oxidoreductase activity"/>
    <property type="evidence" value="ECO:0007669"/>
    <property type="project" value="UniProtKB-KW"/>
</dbReference>
<proteinExistence type="inferred from homology"/>
<comment type="caution">
    <text evidence="5">The sequence shown here is derived from an EMBL/GenBank/DDBJ whole genome shotgun (WGS) entry which is preliminary data.</text>
</comment>
<evidence type="ECO:0000256" key="3">
    <source>
        <dbReference type="ARBA" id="ARBA00023002"/>
    </source>
</evidence>
<dbReference type="PANTHER" id="PTHR48105">
    <property type="entry name" value="THIOREDOXIN REDUCTASE 1-RELATED-RELATED"/>
    <property type="match status" value="1"/>
</dbReference>
<feature type="transmembrane region" description="Helical" evidence="4">
    <location>
        <begin position="177"/>
        <end position="198"/>
    </location>
</feature>